<reference evidence="1 2" key="1">
    <citation type="submission" date="2023-07" db="EMBL/GenBank/DDBJ databases">
        <title>Sorghum-associated microbial communities from plants grown in Nebraska, USA.</title>
        <authorList>
            <person name="Schachtman D."/>
        </authorList>
    </citation>
    <scope>NUCLEOTIDE SEQUENCE [LARGE SCALE GENOMIC DNA]</scope>
    <source>
        <strain evidence="1 2">BE57</strain>
    </source>
</reference>
<evidence type="ECO:0000313" key="1">
    <source>
        <dbReference type="EMBL" id="MDR6809121.1"/>
    </source>
</evidence>
<name>A0ABU1R6T8_9BACT</name>
<keyword evidence="2" id="KW-1185">Reference proteome</keyword>
<dbReference type="Proteomes" id="UP001264980">
    <property type="component" value="Unassembled WGS sequence"/>
</dbReference>
<gene>
    <name evidence="1" type="ORF">J2W84_006186</name>
</gene>
<comment type="caution">
    <text evidence="1">The sequence shown here is derived from an EMBL/GenBank/DDBJ whole genome shotgun (WGS) entry which is preliminary data.</text>
</comment>
<organism evidence="1 2">
    <name type="scientific">Dyadobacter fermentans</name>
    <dbReference type="NCBI Taxonomy" id="94254"/>
    <lineage>
        <taxon>Bacteria</taxon>
        <taxon>Pseudomonadati</taxon>
        <taxon>Bacteroidota</taxon>
        <taxon>Cytophagia</taxon>
        <taxon>Cytophagales</taxon>
        <taxon>Spirosomataceae</taxon>
        <taxon>Dyadobacter</taxon>
    </lineage>
</organism>
<sequence length="50" mass="5833">MEITFFVKKSAYKCTLTVRHLTQGLYRQQNNYYFINLISPISTSRNNSAA</sequence>
<dbReference type="EMBL" id="JAVDTI010000008">
    <property type="protein sequence ID" value="MDR6809121.1"/>
    <property type="molecule type" value="Genomic_DNA"/>
</dbReference>
<protein>
    <submittedName>
        <fullName evidence="1">Uncharacterized protein</fullName>
    </submittedName>
</protein>
<evidence type="ECO:0000313" key="2">
    <source>
        <dbReference type="Proteomes" id="UP001264980"/>
    </source>
</evidence>
<proteinExistence type="predicted"/>
<accession>A0ABU1R6T8</accession>